<name>A0A0M9BKN7_9BACL</name>
<keyword evidence="1" id="KW-0175">Coiled coil</keyword>
<proteinExistence type="predicted"/>
<comment type="caution">
    <text evidence="2">The sequence shown here is derived from an EMBL/GenBank/DDBJ whole genome shotgun (WGS) entry which is preliminary data.</text>
</comment>
<dbReference type="PATRIC" id="fig|1705561.3.peg.5546"/>
<sequence>MYRELNEQLAVIKEKGRMYEKWNDRLEKLNQEEAEWRTKVQQRLEHLQKEQNDVDRLNSMTLSAFFYHIIGKKEDRLEKEELELMESKAEYDTACQMLTDIQEQRLQVQKELDGQRQYQFWQSDYKVLWGKKENDLLEKDAELQQMAEDREHLSGELQELNEADREGQYLLLALERAEKALSSAGNWGVYDMMGGGVISTHIKRSRMDDAQTAIMDAGRRLRRFQKELEDVKMAVNTELHLGGLLSFADYFFDNLFVDWMVQDKIRKAETQVKDGLSAVRSTLRVLNDEIREHKVKLELLERRYREHVEQAD</sequence>
<reference evidence="2 3" key="1">
    <citation type="submission" date="2015-08" db="EMBL/GenBank/DDBJ databases">
        <title>Draft genome sequence of cellulolytic and xylanolytic Paenibacillus sp. A59, isolated from a decaying forest soil from Patagonia, Argentina.</title>
        <authorList>
            <person name="Ghio S."/>
            <person name="Caceres A.M."/>
            <person name="Talia P."/>
            <person name="Grasso D."/>
            <person name="Campos E."/>
        </authorList>
    </citation>
    <scope>NUCLEOTIDE SEQUENCE [LARGE SCALE GENOMIC DNA]</scope>
    <source>
        <strain evidence="2 3">A59</strain>
    </source>
</reference>
<evidence type="ECO:0000313" key="3">
    <source>
        <dbReference type="Proteomes" id="UP000037688"/>
    </source>
</evidence>
<dbReference type="Proteomes" id="UP000037688">
    <property type="component" value="Unassembled WGS sequence"/>
</dbReference>
<evidence type="ECO:0000313" key="2">
    <source>
        <dbReference type="EMBL" id="KOY13272.1"/>
    </source>
</evidence>
<accession>A0A0M9BKN7</accession>
<feature type="coiled-coil region" evidence="1">
    <location>
        <begin position="283"/>
        <end position="310"/>
    </location>
</feature>
<dbReference type="EMBL" id="LITU01000081">
    <property type="protein sequence ID" value="KOY13272.1"/>
    <property type="molecule type" value="Genomic_DNA"/>
</dbReference>
<gene>
    <name evidence="2" type="ORF">AMS66_26390</name>
</gene>
<dbReference type="OrthoDB" id="3540923at2"/>
<dbReference type="RefSeq" id="WP_053783621.1">
    <property type="nucleotide sequence ID" value="NZ_LITU01000081.1"/>
</dbReference>
<evidence type="ECO:0000256" key="1">
    <source>
        <dbReference type="SAM" id="Coils"/>
    </source>
</evidence>
<feature type="coiled-coil region" evidence="1">
    <location>
        <begin position="207"/>
        <end position="234"/>
    </location>
</feature>
<protein>
    <submittedName>
        <fullName evidence="2">Uncharacterized protein</fullName>
    </submittedName>
</protein>
<dbReference type="AlphaFoldDB" id="A0A0M9BKN7"/>
<feature type="coiled-coil region" evidence="1">
    <location>
        <begin position="12"/>
        <end position="39"/>
    </location>
</feature>
<keyword evidence="3" id="KW-1185">Reference proteome</keyword>
<organism evidence="2 3">
    <name type="scientific">Paenibacillus xylanivorans</name>
    <dbReference type="NCBI Taxonomy" id="1705561"/>
    <lineage>
        <taxon>Bacteria</taxon>
        <taxon>Bacillati</taxon>
        <taxon>Bacillota</taxon>
        <taxon>Bacilli</taxon>
        <taxon>Bacillales</taxon>
        <taxon>Paenibacillaceae</taxon>
        <taxon>Paenibacillus</taxon>
    </lineage>
</organism>